<evidence type="ECO:0000313" key="2">
    <source>
        <dbReference type="Proteomes" id="UP000000420"/>
    </source>
</evidence>
<name>A0A0H2X8S4_XANC8</name>
<dbReference type="Proteomes" id="UP000000420">
    <property type="component" value="Chromosome"/>
</dbReference>
<proteinExistence type="predicted"/>
<dbReference type="KEGG" id="xcb:XC_2621"/>
<dbReference type="AlphaFoldDB" id="A0A0H2X8S4"/>
<reference evidence="1 2" key="1">
    <citation type="journal article" date="2005" name="Genome Res.">
        <title>Comparative and functional genomic analyses of the pathogenicity of phytopathogen Xanthomonas campestris pv. campestris.</title>
        <authorList>
            <person name="Qian W."/>
            <person name="Jia Y."/>
            <person name="Ren S.X."/>
            <person name="He Y.Q."/>
            <person name="Feng J.X."/>
            <person name="Lu L.F."/>
            <person name="Sun Q."/>
            <person name="Ying G."/>
            <person name="Tang D.J."/>
            <person name="Tang H."/>
            <person name="Wu W."/>
            <person name="Hao P."/>
            <person name="Wang L."/>
            <person name="Jiang B.L."/>
            <person name="Zeng S."/>
            <person name="Gu W.Y."/>
            <person name="Lu G."/>
            <person name="Rong L."/>
            <person name="Tian Y."/>
            <person name="Yao Z."/>
            <person name="Fu G."/>
            <person name="Chen B."/>
            <person name="Fang R."/>
            <person name="Qiang B."/>
            <person name="Chen Z."/>
            <person name="Zhao G.P."/>
            <person name="Tang J.L."/>
            <person name="He C."/>
        </authorList>
    </citation>
    <scope>NUCLEOTIDE SEQUENCE [LARGE SCALE GENOMIC DNA]</scope>
    <source>
        <strain evidence="1 2">8004</strain>
    </source>
</reference>
<accession>A0A0H2X8S4</accession>
<protein>
    <submittedName>
        <fullName evidence="1">Uncharacterized protein</fullName>
    </submittedName>
</protein>
<organism evidence="1 2">
    <name type="scientific">Xanthomonas campestris pv. campestris (strain 8004)</name>
    <dbReference type="NCBI Taxonomy" id="314565"/>
    <lineage>
        <taxon>Bacteria</taxon>
        <taxon>Pseudomonadati</taxon>
        <taxon>Pseudomonadota</taxon>
        <taxon>Gammaproteobacteria</taxon>
        <taxon>Lysobacterales</taxon>
        <taxon>Lysobacteraceae</taxon>
        <taxon>Xanthomonas</taxon>
    </lineage>
</organism>
<dbReference type="EMBL" id="CP000050">
    <property type="protein sequence ID" value="AAY49670.1"/>
    <property type="molecule type" value="Genomic_DNA"/>
</dbReference>
<dbReference type="HOGENOM" id="CLU_3277003_0_0_6"/>
<evidence type="ECO:0000313" key="1">
    <source>
        <dbReference type="EMBL" id="AAY49670.1"/>
    </source>
</evidence>
<gene>
    <name evidence="1" type="ordered locus">XC_2621</name>
</gene>
<sequence length="51" mass="6217">MLRRHYLHKRPQVTRSKQINALELYQPNVELPRYQRGQFTKCLADPSKFYP</sequence>